<keyword evidence="2" id="KW-0378">Hydrolase</keyword>
<dbReference type="InterPro" id="IPR012338">
    <property type="entry name" value="Beta-lactam/transpept-like"/>
</dbReference>
<comment type="similarity">
    <text evidence="1">Belongs to the class-A beta-lactamase family.</text>
</comment>
<reference evidence="4 5" key="1">
    <citation type="journal article" date="2018" name="Front. Microbiol.">
        <title>Genome-Wide Analysis of Corynespora cassiicola Leaf Fall Disease Putative Effectors.</title>
        <authorList>
            <person name="Lopez D."/>
            <person name="Ribeiro S."/>
            <person name="Label P."/>
            <person name="Fumanal B."/>
            <person name="Venisse J.S."/>
            <person name="Kohler A."/>
            <person name="de Oliveira R.R."/>
            <person name="Labutti K."/>
            <person name="Lipzen A."/>
            <person name="Lail K."/>
            <person name="Bauer D."/>
            <person name="Ohm R.A."/>
            <person name="Barry K.W."/>
            <person name="Spatafora J."/>
            <person name="Grigoriev I.V."/>
            <person name="Martin F.M."/>
            <person name="Pujade-Renaud V."/>
        </authorList>
    </citation>
    <scope>NUCLEOTIDE SEQUENCE [LARGE SCALE GENOMIC DNA]</scope>
    <source>
        <strain evidence="4 5">Philippines</strain>
    </source>
</reference>
<dbReference type="Proteomes" id="UP000240883">
    <property type="component" value="Unassembled WGS sequence"/>
</dbReference>
<accession>A0A2T2NZS4</accession>
<protein>
    <submittedName>
        <fullName evidence="4">Beta-lactamase/transpeptidase-like protein</fullName>
    </submittedName>
</protein>
<dbReference type="OrthoDB" id="428260at2759"/>
<gene>
    <name evidence="4" type="ORF">BS50DRAFT_485844</name>
</gene>
<keyword evidence="5" id="KW-1185">Reference proteome</keyword>
<dbReference type="PANTHER" id="PTHR43283:SF17">
    <property type="entry name" value="(LOVD), PUTATIVE (AFU_ORTHOLOGUE AFUA_5G00920)-RELATED"/>
    <property type="match status" value="1"/>
</dbReference>
<dbReference type="PANTHER" id="PTHR43283">
    <property type="entry name" value="BETA-LACTAMASE-RELATED"/>
    <property type="match status" value="1"/>
</dbReference>
<dbReference type="Gene3D" id="3.40.710.10">
    <property type="entry name" value="DD-peptidase/beta-lactamase superfamily"/>
    <property type="match status" value="1"/>
</dbReference>
<dbReference type="AlphaFoldDB" id="A0A2T2NZS4"/>
<dbReference type="EMBL" id="KZ678131">
    <property type="protein sequence ID" value="PSN70930.1"/>
    <property type="molecule type" value="Genomic_DNA"/>
</dbReference>
<dbReference type="SUPFAM" id="SSF56601">
    <property type="entry name" value="beta-lactamase/transpeptidase-like"/>
    <property type="match status" value="1"/>
</dbReference>
<dbReference type="Pfam" id="PF00144">
    <property type="entry name" value="Beta-lactamase"/>
    <property type="match status" value="1"/>
</dbReference>
<feature type="domain" description="Beta-lactamase-related" evidence="3">
    <location>
        <begin position="51"/>
        <end position="396"/>
    </location>
</feature>
<evidence type="ECO:0000256" key="2">
    <source>
        <dbReference type="ARBA" id="ARBA00022801"/>
    </source>
</evidence>
<organism evidence="4 5">
    <name type="scientific">Corynespora cassiicola Philippines</name>
    <dbReference type="NCBI Taxonomy" id="1448308"/>
    <lineage>
        <taxon>Eukaryota</taxon>
        <taxon>Fungi</taxon>
        <taxon>Dikarya</taxon>
        <taxon>Ascomycota</taxon>
        <taxon>Pezizomycotina</taxon>
        <taxon>Dothideomycetes</taxon>
        <taxon>Pleosporomycetidae</taxon>
        <taxon>Pleosporales</taxon>
        <taxon>Corynesporascaceae</taxon>
        <taxon>Corynespora</taxon>
    </lineage>
</organism>
<evidence type="ECO:0000313" key="5">
    <source>
        <dbReference type="Proteomes" id="UP000240883"/>
    </source>
</evidence>
<dbReference type="InterPro" id="IPR001466">
    <property type="entry name" value="Beta-lactam-related"/>
</dbReference>
<evidence type="ECO:0000256" key="1">
    <source>
        <dbReference type="ARBA" id="ARBA00009009"/>
    </source>
</evidence>
<name>A0A2T2NZS4_CORCC</name>
<evidence type="ECO:0000259" key="3">
    <source>
        <dbReference type="Pfam" id="PF00144"/>
    </source>
</evidence>
<proteinExistence type="inferred from homology"/>
<sequence length="426" mass="47288">MSHDDLEQVIEQKIADSDIAGAVLIAANRDGTFPPQLLPSQPSNRCLGSFTYDRALGKNAPGGTEPLTPSSIMWIASCTKLMTSISALQLVERGIVTLDEPVYKHIPELKSLPVIKGFNDDGSPIEEPHQNPITLRLLLTHASGITYDGLHPSSIAWLKYHKKEPGTAGTVLGRFSGPLVFEPGTSWMYGAGIDWAGLLIERATGKTLEEYFRENIWEPLGIKDMTFHLSKRPDLAARFAKMSWRDEETKKIREMTDRVPYTDGEGKEVVDCMGGQGIFTSPEEYIKVVHGLLTTEEDERLLKKETVTEFFKPQLGEGSIAALNQVLSDRWANDAMGGTPMNIRKDWGLGGVLIEDDIEESMKKWTMIWGGLPNLLWFVDRTAGLCGLYASQLLPTGDVITADLVRKFEAAVYERYAKSRNVSSRI</sequence>
<dbReference type="GO" id="GO:0016787">
    <property type="term" value="F:hydrolase activity"/>
    <property type="evidence" value="ECO:0007669"/>
    <property type="project" value="UniProtKB-KW"/>
</dbReference>
<evidence type="ECO:0000313" key="4">
    <source>
        <dbReference type="EMBL" id="PSN70930.1"/>
    </source>
</evidence>
<dbReference type="InterPro" id="IPR050789">
    <property type="entry name" value="Diverse_Enzym_Activities"/>
</dbReference>
<dbReference type="STRING" id="1448308.A0A2T2NZS4"/>